<dbReference type="CDD" id="cd01189">
    <property type="entry name" value="INT_ICEBs1_C_like"/>
    <property type="match status" value="1"/>
</dbReference>
<dbReference type="InterPro" id="IPR002104">
    <property type="entry name" value="Integrase_catalytic"/>
</dbReference>
<evidence type="ECO:0000256" key="1">
    <source>
        <dbReference type="ARBA" id="ARBA00023172"/>
    </source>
</evidence>
<dbReference type="EMBL" id="SZPU01000005">
    <property type="protein sequence ID" value="TKI72473.1"/>
    <property type="molecule type" value="Genomic_DNA"/>
</dbReference>
<dbReference type="RefSeq" id="WP_107896146.1">
    <property type="nucleotide sequence ID" value="NZ_PYWM01000017.1"/>
</dbReference>
<dbReference type="Proteomes" id="UP000308744">
    <property type="component" value="Unassembled WGS sequence"/>
</dbReference>
<sequence>MIETNPMNGVERPSRSKRYKEIEFYDEEQLKLLLKKTKEMYPKHALQIKLAALAGLRMSEIAGIRYECLNFVNNPILIDSTLQYDKEDKNFFLGPTKTKRPRTVNVPAELMREIKQYAKEHKKLQLASGEAWKPMKDDKGTPINLLFTKTNGCPSHPDSMSGRWREIVERHNLPILTFHGLRHTYALFMVSKNVNFKIIQEQLGHVNIQETVNTYSHLTMRDKEKATDFFDSIL</sequence>
<dbReference type="GO" id="GO:0003677">
    <property type="term" value="F:DNA binding"/>
    <property type="evidence" value="ECO:0007669"/>
    <property type="project" value="InterPro"/>
</dbReference>
<dbReference type="InterPro" id="IPR050090">
    <property type="entry name" value="Tyrosine_recombinase_XerCD"/>
</dbReference>
<dbReference type="GO" id="GO:0015074">
    <property type="term" value="P:DNA integration"/>
    <property type="evidence" value="ECO:0007669"/>
    <property type="project" value="InterPro"/>
</dbReference>
<keyword evidence="1" id="KW-0233">DNA recombination</keyword>
<keyword evidence="4" id="KW-1185">Reference proteome</keyword>
<proteinExistence type="predicted"/>
<comment type="caution">
    <text evidence="3">The sequence shown here is derived from an EMBL/GenBank/DDBJ whole genome shotgun (WGS) entry which is preliminary data.</text>
</comment>
<dbReference type="InterPro" id="IPR011010">
    <property type="entry name" value="DNA_brk_join_enz"/>
</dbReference>
<evidence type="ECO:0000259" key="2">
    <source>
        <dbReference type="PROSITE" id="PS51898"/>
    </source>
</evidence>
<evidence type="ECO:0000313" key="3">
    <source>
        <dbReference type="EMBL" id="TKI72473.1"/>
    </source>
</evidence>
<dbReference type="PANTHER" id="PTHR30349:SF64">
    <property type="entry name" value="PROPHAGE INTEGRASE INTD-RELATED"/>
    <property type="match status" value="1"/>
</dbReference>
<dbReference type="GO" id="GO:0006310">
    <property type="term" value="P:DNA recombination"/>
    <property type="evidence" value="ECO:0007669"/>
    <property type="project" value="UniProtKB-KW"/>
</dbReference>
<organism evidence="3 4">
    <name type="scientific">Lysinibacillus mangiferihumi</name>
    <dbReference type="NCBI Taxonomy" id="1130819"/>
    <lineage>
        <taxon>Bacteria</taxon>
        <taxon>Bacillati</taxon>
        <taxon>Bacillota</taxon>
        <taxon>Bacilli</taxon>
        <taxon>Bacillales</taxon>
        <taxon>Bacillaceae</taxon>
        <taxon>Lysinibacillus</taxon>
    </lineage>
</organism>
<dbReference type="SUPFAM" id="SSF56349">
    <property type="entry name" value="DNA breaking-rejoining enzymes"/>
    <property type="match status" value="1"/>
</dbReference>
<dbReference type="PANTHER" id="PTHR30349">
    <property type="entry name" value="PHAGE INTEGRASE-RELATED"/>
    <property type="match status" value="1"/>
</dbReference>
<name>A0A4V5TPN1_9BACI</name>
<dbReference type="PROSITE" id="PS51898">
    <property type="entry name" value="TYR_RECOMBINASE"/>
    <property type="match status" value="1"/>
</dbReference>
<dbReference type="InterPro" id="IPR013762">
    <property type="entry name" value="Integrase-like_cat_sf"/>
</dbReference>
<dbReference type="Gene3D" id="1.10.443.10">
    <property type="entry name" value="Intergrase catalytic core"/>
    <property type="match status" value="1"/>
</dbReference>
<protein>
    <submittedName>
        <fullName evidence="3">Site-specific integrase</fullName>
    </submittedName>
</protein>
<reference evidence="3 4" key="1">
    <citation type="submission" date="2019-04" db="EMBL/GenBank/DDBJ databases">
        <title>Lysinibacillus genome sequencing.</title>
        <authorList>
            <person name="Dunlap C."/>
        </authorList>
    </citation>
    <scope>NUCLEOTIDE SEQUENCE [LARGE SCALE GENOMIC DNA]</scope>
    <source>
        <strain evidence="3 4">CCTCC AB 2010389</strain>
    </source>
</reference>
<dbReference type="AlphaFoldDB" id="A0A4V5TPN1"/>
<dbReference type="Pfam" id="PF00589">
    <property type="entry name" value="Phage_integrase"/>
    <property type="match status" value="1"/>
</dbReference>
<gene>
    <name evidence="3" type="ORF">FC756_01450</name>
</gene>
<accession>A0A4V5TPN1</accession>
<feature type="domain" description="Tyr recombinase" evidence="2">
    <location>
        <begin position="20"/>
        <end position="228"/>
    </location>
</feature>
<evidence type="ECO:0000313" key="4">
    <source>
        <dbReference type="Proteomes" id="UP000308744"/>
    </source>
</evidence>